<evidence type="ECO:0000256" key="3">
    <source>
        <dbReference type="ARBA" id="ARBA00022989"/>
    </source>
</evidence>
<evidence type="ECO:0000256" key="2">
    <source>
        <dbReference type="ARBA" id="ARBA00022692"/>
    </source>
</evidence>
<comment type="similarity">
    <text evidence="5">Belongs to the 4-toluene sulfonate uptake permease (TSUP) (TC 2.A.102) family.</text>
</comment>
<organism evidence="6 7">
    <name type="scientific">Ramlibacter aquaticus</name>
    <dbReference type="NCBI Taxonomy" id="2780094"/>
    <lineage>
        <taxon>Bacteria</taxon>
        <taxon>Pseudomonadati</taxon>
        <taxon>Pseudomonadota</taxon>
        <taxon>Betaproteobacteria</taxon>
        <taxon>Burkholderiales</taxon>
        <taxon>Comamonadaceae</taxon>
        <taxon>Ramlibacter</taxon>
    </lineage>
</organism>
<protein>
    <recommendedName>
        <fullName evidence="5">Probable membrane transporter protein</fullName>
    </recommendedName>
</protein>
<comment type="subcellular location">
    <subcellularLocation>
        <location evidence="5">Cell membrane</location>
        <topology evidence="5">Multi-pass membrane protein</topology>
    </subcellularLocation>
    <subcellularLocation>
        <location evidence="1">Membrane</location>
        <topology evidence="1">Multi-pass membrane protein</topology>
    </subcellularLocation>
</comment>
<dbReference type="PANTHER" id="PTHR43483:SF3">
    <property type="entry name" value="MEMBRANE TRANSPORTER PROTEIN HI_0806-RELATED"/>
    <property type="match status" value="1"/>
</dbReference>
<dbReference type="RefSeq" id="WP_193779139.1">
    <property type="nucleotide sequence ID" value="NZ_JADDOJ010000007.1"/>
</dbReference>
<evidence type="ECO:0000256" key="1">
    <source>
        <dbReference type="ARBA" id="ARBA00004141"/>
    </source>
</evidence>
<evidence type="ECO:0000256" key="4">
    <source>
        <dbReference type="ARBA" id="ARBA00023136"/>
    </source>
</evidence>
<keyword evidence="7" id="KW-1185">Reference proteome</keyword>
<evidence type="ECO:0000313" key="6">
    <source>
        <dbReference type="EMBL" id="MBE7939589.1"/>
    </source>
</evidence>
<reference evidence="6 7" key="1">
    <citation type="submission" date="2020-10" db="EMBL/GenBank/DDBJ databases">
        <title>Draft genome of Ramlibacter aquaticus LMG 30558.</title>
        <authorList>
            <person name="Props R."/>
        </authorList>
    </citation>
    <scope>NUCLEOTIDE SEQUENCE [LARGE SCALE GENOMIC DNA]</scope>
    <source>
        <strain evidence="6 7">LMG 30558</strain>
    </source>
</reference>
<dbReference type="InterPro" id="IPR002781">
    <property type="entry name" value="TM_pro_TauE-like"/>
</dbReference>
<dbReference type="PANTHER" id="PTHR43483">
    <property type="entry name" value="MEMBRANE TRANSPORTER PROTEIN HI_0806-RELATED"/>
    <property type="match status" value="1"/>
</dbReference>
<proteinExistence type="inferred from homology"/>
<feature type="transmembrane region" description="Helical" evidence="5">
    <location>
        <begin position="94"/>
        <end position="113"/>
    </location>
</feature>
<keyword evidence="4 5" id="KW-0472">Membrane</keyword>
<evidence type="ECO:0000313" key="7">
    <source>
        <dbReference type="Proteomes" id="UP000715965"/>
    </source>
</evidence>
<feature type="transmembrane region" description="Helical" evidence="5">
    <location>
        <begin position="165"/>
        <end position="182"/>
    </location>
</feature>
<keyword evidence="2 5" id="KW-0812">Transmembrane</keyword>
<keyword evidence="5" id="KW-1003">Cell membrane</keyword>
<sequence>MAYTLVLLLGLAAGTLGGIVGFGSSIMLMPALVLMFGPRQAVPIMAIASLMANVSRVAAWWREVDWRTVAAYSATAVPGAALGARTLLALPMGWVEGLLGLFFVAMVPVRRWMQRQHWQLHRGHMAAVGAVIGFLTGVVVSTGPLNTPFFLMHGLVRGPFLATEAMSSVPVYLGVVLLVMRFRTLAGPSIHAGLRGGAPLQAA</sequence>
<comment type="caution">
    <text evidence="6">The sequence shown here is derived from an EMBL/GenBank/DDBJ whole genome shotgun (WGS) entry which is preliminary data.</text>
</comment>
<dbReference type="Pfam" id="PF01925">
    <property type="entry name" value="TauE"/>
    <property type="match status" value="1"/>
</dbReference>
<dbReference type="EMBL" id="JADDOJ010000007">
    <property type="protein sequence ID" value="MBE7939589.1"/>
    <property type="molecule type" value="Genomic_DNA"/>
</dbReference>
<keyword evidence="3 5" id="KW-1133">Transmembrane helix</keyword>
<dbReference type="Proteomes" id="UP000715965">
    <property type="component" value="Unassembled WGS sequence"/>
</dbReference>
<evidence type="ECO:0000256" key="5">
    <source>
        <dbReference type="RuleBase" id="RU363041"/>
    </source>
</evidence>
<feature type="transmembrane region" description="Helical" evidence="5">
    <location>
        <begin position="125"/>
        <end position="145"/>
    </location>
</feature>
<gene>
    <name evidence="6" type="ORF">IM725_03250</name>
</gene>
<name>A0ABR9SCL8_9BURK</name>
<accession>A0ABR9SCL8</accession>